<evidence type="ECO:0000313" key="5">
    <source>
        <dbReference type="Proteomes" id="UP000273828"/>
    </source>
</evidence>
<feature type="compositionally biased region" description="Acidic residues" evidence="1">
    <location>
        <begin position="9"/>
        <end position="23"/>
    </location>
</feature>
<dbReference type="PANTHER" id="PTHR37938:SF1">
    <property type="entry name" value="BLL0215 PROTEIN"/>
    <property type="match status" value="1"/>
</dbReference>
<keyword evidence="2" id="KW-0812">Transmembrane</keyword>
<keyword evidence="5" id="KW-1185">Reference proteome</keyword>
<evidence type="ECO:0000259" key="3">
    <source>
        <dbReference type="Pfam" id="PF03703"/>
    </source>
</evidence>
<feature type="transmembrane region" description="Helical" evidence="2">
    <location>
        <begin position="72"/>
        <end position="94"/>
    </location>
</feature>
<accession>A0A3N6MS62</accession>
<dbReference type="RefSeq" id="WP_124179470.1">
    <property type="nucleotide sequence ID" value="NZ_REFY01000006.1"/>
</dbReference>
<keyword evidence="2" id="KW-1133">Transmembrane helix</keyword>
<gene>
    <name evidence="4" type="ORF">EA462_15635</name>
</gene>
<proteinExistence type="predicted"/>
<protein>
    <submittedName>
        <fullName evidence="4">PH domain-containing protein</fullName>
    </submittedName>
</protein>
<feature type="region of interest" description="Disordered" evidence="1">
    <location>
        <begin position="1"/>
        <end position="33"/>
    </location>
</feature>
<evidence type="ECO:0000256" key="1">
    <source>
        <dbReference type="SAM" id="MobiDB-lite"/>
    </source>
</evidence>
<reference evidence="4 5" key="1">
    <citation type="submission" date="2018-10" db="EMBL/GenBank/DDBJ databases">
        <title>Natrarchaeobius chitinivorans gen. nov., sp. nov., and Natrarchaeobius haloalkaliphilus sp. nov., alkaliphilic, chitin-utilizing haloarchaea from hypersaline alkaline lakes.</title>
        <authorList>
            <person name="Sorokin D.Y."/>
            <person name="Elcheninov A.G."/>
            <person name="Kostrikina N.A."/>
            <person name="Bale N.J."/>
            <person name="Sinninghe Damste J.S."/>
            <person name="Khijniak T.V."/>
            <person name="Kublanov I.V."/>
            <person name="Toshchakov S.V."/>
        </authorList>
    </citation>
    <scope>NUCLEOTIDE SEQUENCE [LARGE SCALE GENOMIC DNA]</scope>
    <source>
        <strain evidence="4 5">AArcht-Sl</strain>
    </source>
</reference>
<sequence length="193" mass="21529">MTPQQSIPDADESIDDQSAETDGSDPSRHERVRLRTRPTIKPPLVWILVTVIVGGALALASFANVYGLEDPGLASIVGWTVVFVVFVVSLRLLVRIYVLTRTTYTVTETDIRHEFSLWFRQYSREIPLDRVRGQEFQQDRIQRVFGVGTISVLTGGTNASLGYVEFQNVPNPNEVTETVREQRLAASPIGGLE</sequence>
<name>A0A3N6MS62_9EURY</name>
<comment type="caution">
    <text evidence="4">The sequence shown here is derived from an EMBL/GenBank/DDBJ whole genome shotgun (WGS) entry which is preliminary data.</text>
</comment>
<dbReference type="PANTHER" id="PTHR37938">
    <property type="entry name" value="BLL0215 PROTEIN"/>
    <property type="match status" value="1"/>
</dbReference>
<dbReference type="EMBL" id="REFY01000006">
    <property type="protein sequence ID" value="RQG87063.1"/>
    <property type="molecule type" value="Genomic_DNA"/>
</dbReference>
<dbReference type="OrthoDB" id="206392at2157"/>
<keyword evidence="2" id="KW-0472">Membrane</keyword>
<dbReference type="AlphaFoldDB" id="A0A3N6MS62"/>
<evidence type="ECO:0000313" key="4">
    <source>
        <dbReference type="EMBL" id="RQG87063.1"/>
    </source>
</evidence>
<dbReference type="Pfam" id="PF03703">
    <property type="entry name" value="bPH_2"/>
    <property type="match status" value="1"/>
</dbReference>
<feature type="transmembrane region" description="Helical" evidence="2">
    <location>
        <begin position="44"/>
        <end position="66"/>
    </location>
</feature>
<organism evidence="4 5">
    <name type="scientific">Natrarchaeobius halalkaliphilus</name>
    <dbReference type="NCBI Taxonomy" id="1679091"/>
    <lineage>
        <taxon>Archaea</taxon>
        <taxon>Methanobacteriati</taxon>
        <taxon>Methanobacteriota</taxon>
        <taxon>Stenosarchaea group</taxon>
        <taxon>Halobacteria</taxon>
        <taxon>Halobacteriales</taxon>
        <taxon>Natrialbaceae</taxon>
        <taxon>Natrarchaeobius</taxon>
    </lineage>
</organism>
<dbReference type="Proteomes" id="UP000273828">
    <property type="component" value="Unassembled WGS sequence"/>
</dbReference>
<dbReference type="InterPro" id="IPR005182">
    <property type="entry name" value="YdbS-like_PH"/>
</dbReference>
<evidence type="ECO:0000256" key="2">
    <source>
        <dbReference type="SAM" id="Phobius"/>
    </source>
</evidence>
<feature type="domain" description="YdbS-like PH" evidence="3">
    <location>
        <begin position="101"/>
        <end position="178"/>
    </location>
</feature>